<dbReference type="Proteomes" id="UP001565368">
    <property type="component" value="Unassembled WGS sequence"/>
</dbReference>
<feature type="compositionally biased region" description="Low complexity" evidence="1">
    <location>
        <begin position="1050"/>
        <end position="1069"/>
    </location>
</feature>
<feature type="compositionally biased region" description="Acidic residues" evidence="1">
    <location>
        <begin position="1026"/>
        <end position="1049"/>
    </location>
</feature>
<evidence type="ECO:0000313" key="4">
    <source>
        <dbReference type="Proteomes" id="UP001565368"/>
    </source>
</evidence>
<protein>
    <recommendedName>
        <fullName evidence="2">FHA domain-containing protein</fullName>
    </recommendedName>
</protein>
<dbReference type="Pfam" id="PF00498">
    <property type="entry name" value="FHA"/>
    <property type="match status" value="1"/>
</dbReference>
<feature type="region of interest" description="Disordered" evidence="1">
    <location>
        <begin position="1006"/>
        <end position="1269"/>
    </location>
</feature>
<name>A0ABR3QBG7_9TREE</name>
<proteinExistence type="predicted"/>
<feature type="compositionally biased region" description="Low complexity" evidence="1">
    <location>
        <begin position="1144"/>
        <end position="1161"/>
    </location>
</feature>
<sequence length="1294" mass="138956">MHTIMSAGMREASPEVQTRTVLGTLELVARKTGKVISAFPVDAERVTIGRDYDCDVRLYLPDVSKLHAELQFDLDSGSACLIVHGSNGVVHTPAGGQQTNYIPPDVIVLADGDTFVIRKKMFKFTYGDGDTTLGYSSPGPVRITPASPVKVALSADSTSSPLRRRTSHRLSIVPEGRRFKPSPMKRRPSTLGLLGTPTPASSSLSNEVEPTDEIEFEELVDVTEGDEGDKLYLERKEEEAEEPKAAFNPNPFLTPQPKKKMEPRNTSVAPRTRKPVPPLPAPEALEDAEEQPAPLAMPNTPKSVPLPLGGETPYQSPAKAPASPTPPVTAHLAYSTPRGSDSLRKALLLRSARKVFETTRQFAVESELGTGRIETRRRKSSSPGSISSRRKSSSPAPVVPDEAESSSSSDDSFEDADDKENLPLQWIYEDGQVEVSFDDSDSDRDSVEADVSLPGQFVFNAHPDHVSDSEEEDGDDEEDYDEDSEEYESDPEPSPAALAPIAFVNPSIISNAEEVEDEESEDSADYSDDDQGPPLILHATRGFQTFVHEVPEDAEYDEEQESGEVDEDEDEDEDDREEEVEGDDSEEDEADISADVDVEVDRDELVTEATPPRQLPSRFYTPQIQRQQAAGPRMSLAGIGGPPVRFAPIGTPQQAHPERFVPTPGNMGKPSRSPRTPAQEAEDVEPEVAVPPRTPKVAATPSRRSASVDVKKQRELLATPRALPAPPQSGFRSPVQEERQDPHPLTNLFSTPSHRALAGSPDPGPVVPRTPMDDIKRRLGALRLQTASAKKAAAAPATVGAHPAPRRATVGFVLPDTPSRATAPSPSVSMSASAGDRTYRTRGVAPVTPRVAVIEEGESESLPPTPTAGAEVVPESAMLAPAEESEEEEAFETEAVANPATPSYVGLRDMLNQPPVPKTPAFDGLRQLLKTPKVEATPSYAGVREMLQQPKPLKTPAALGSLRHLLNNTNAEQTPDLTGVREVFRPSAPAPPTPSFKGVREMFAERNAPPTPMLDGVADMYADMYADAEDAEPEAEEQIEEEREFEPEEAPQVQPAAVVPEPAKAAPPARSRLPTRSARGTKAADKPASPEIAPPATAEPKSRSTRTRTATRKETEPASAPARLTRTTRAKSAALSEAGDGNQDATTAATEEADVAVPAPALKAPTRRSVSARSTRAATSPEAESEAPKAEVPKATATKSRSRKILGDAEQPQSKIPPPAVRSRRKPVETKETTSAPTRKSAPAAPAVADKENSADDAEPVSAPTRRRAAAVKADAKLAAVAAPARATRSRRNL</sequence>
<keyword evidence="4" id="KW-1185">Reference proteome</keyword>
<dbReference type="EMBL" id="JBBXJM010000002">
    <property type="protein sequence ID" value="KAL1412060.1"/>
    <property type="molecule type" value="Genomic_DNA"/>
</dbReference>
<feature type="compositionally biased region" description="Acidic residues" evidence="1">
    <location>
        <begin position="513"/>
        <end position="531"/>
    </location>
</feature>
<feature type="compositionally biased region" description="Low complexity" evidence="1">
    <location>
        <begin position="1167"/>
        <end position="1182"/>
    </location>
</feature>
<feature type="region of interest" description="Disordered" evidence="1">
    <location>
        <begin position="359"/>
        <end position="772"/>
    </location>
</feature>
<organism evidence="3 4">
    <name type="scientific">Vanrija albida</name>
    <dbReference type="NCBI Taxonomy" id="181172"/>
    <lineage>
        <taxon>Eukaryota</taxon>
        <taxon>Fungi</taxon>
        <taxon>Dikarya</taxon>
        <taxon>Basidiomycota</taxon>
        <taxon>Agaricomycotina</taxon>
        <taxon>Tremellomycetes</taxon>
        <taxon>Trichosporonales</taxon>
        <taxon>Trichosporonaceae</taxon>
        <taxon>Vanrija</taxon>
    </lineage>
</organism>
<feature type="compositionally biased region" description="Basic residues" evidence="1">
    <location>
        <begin position="179"/>
        <end position="188"/>
    </location>
</feature>
<dbReference type="Gene3D" id="2.60.200.20">
    <property type="match status" value="1"/>
</dbReference>
<feature type="domain" description="FHA" evidence="2">
    <location>
        <begin position="46"/>
        <end position="89"/>
    </location>
</feature>
<accession>A0ABR3QBG7</accession>
<feature type="compositionally biased region" description="Acidic residues" evidence="1">
    <location>
        <begin position="469"/>
        <end position="491"/>
    </location>
</feature>
<evidence type="ECO:0000259" key="2">
    <source>
        <dbReference type="PROSITE" id="PS50006"/>
    </source>
</evidence>
<comment type="caution">
    <text evidence="3">The sequence shown here is derived from an EMBL/GenBank/DDBJ whole genome shotgun (WGS) entry which is preliminary data.</text>
</comment>
<dbReference type="RefSeq" id="XP_069212004.1">
    <property type="nucleotide sequence ID" value="XM_069351618.1"/>
</dbReference>
<feature type="compositionally biased region" description="Low complexity" evidence="1">
    <location>
        <begin position="821"/>
        <end position="834"/>
    </location>
</feature>
<feature type="compositionally biased region" description="Polar residues" evidence="1">
    <location>
        <begin position="198"/>
        <end position="208"/>
    </location>
</feature>
<evidence type="ECO:0000313" key="3">
    <source>
        <dbReference type="EMBL" id="KAL1412060.1"/>
    </source>
</evidence>
<reference evidence="3 4" key="1">
    <citation type="submission" date="2023-08" db="EMBL/GenBank/DDBJ databases">
        <title>Annotated Genome Sequence of Vanrija albida AlHP1.</title>
        <authorList>
            <person name="Herzog R."/>
        </authorList>
    </citation>
    <scope>NUCLEOTIDE SEQUENCE [LARGE SCALE GENOMIC DNA]</scope>
    <source>
        <strain evidence="3 4">AlHP1</strain>
    </source>
</reference>
<feature type="region of interest" description="Disordered" evidence="1">
    <location>
        <begin position="177"/>
        <end position="213"/>
    </location>
</feature>
<feature type="region of interest" description="Disordered" evidence="1">
    <location>
        <begin position="818"/>
        <end position="839"/>
    </location>
</feature>
<feature type="region of interest" description="Disordered" evidence="1">
    <location>
        <begin position="236"/>
        <end position="340"/>
    </location>
</feature>
<dbReference type="InterPro" id="IPR008984">
    <property type="entry name" value="SMAD_FHA_dom_sf"/>
</dbReference>
<evidence type="ECO:0000256" key="1">
    <source>
        <dbReference type="SAM" id="MobiDB-lite"/>
    </source>
</evidence>
<dbReference type="PROSITE" id="PS50006">
    <property type="entry name" value="FHA_DOMAIN"/>
    <property type="match status" value="1"/>
</dbReference>
<feature type="compositionally biased region" description="Acidic residues" evidence="1">
    <location>
        <begin position="552"/>
        <end position="602"/>
    </location>
</feature>
<dbReference type="SUPFAM" id="SSF49879">
    <property type="entry name" value="SMAD/FHA domain"/>
    <property type="match status" value="1"/>
</dbReference>
<gene>
    <name evidence="3" type="ORF">Q8F55_003057</name>
</gene>
<dbReference type="InterPro" id="IPR000253">
    <property type="entry name" value="FHA_dom"/>
</dbReference>
<dbReference type="GeneID" id="95984100"/>